<name>A0A9J6QQG7_9FIRM</name>
<proteinExistence type="predicted"/>
<feature type="domain" description="Baseplate protein J-like barrel" evidence="1">
    <location>
        <begin position="87"/>
        <end position="172"/>
    </location>
</feature>
<dbReference type="EMBL" id="JAOSHN010000002">
    <property type="protein sequence ID" value="MCU7378117.1"/>
    <property type="molecule type" value="Genomic_DNA"/>
</dbReference>
<comment type="caution">
    <text evidence="3">The sequence shown here is derived from an EMBL/GenBank/DDBJ whole genome shotgun (WGS) entry which is preliminary data.</text>
</comment>
<sequence length="373" mass="41048">METDALTIYNSVMNQLTDNVKEQLYPGDERRIYGEAVAMILVSVYNDMNDAAKQRLLRYARGEVLDELGIRVGVERLQPTPASDTFRFSVSEARDRNIVIPSGTRITQDGIIYFATDQLAILEAGNLYVDVEGTCLSAGEEYNDLPEGSITILVDKIPYISSVMNLYGTNGGDDGEAYTEEGDEKFRERIHLAPASFSVAGPKEAYKYYALSADSKIVDAHIDFPSACVVDIYPLMMGGELPSADVLTAVQSIFSDDIRPMTDKVTAKAPTQINYDINIKYYCTSENEEAAIILVESEGAAIDNYIDWQSSALGRDISPDALRRQILAPADDDMLTNRVERVDIISPVFKELSASQVAKFSGKLTISHEVIGG</sequence>
<dbReference type="InterPro" id="IPR006949">
    <property type="entry name" value="Barrel_Baseplate_J-like"/>
</dbReference>
<organism evidence="3 4">
    <name type="scientific">Hominibacterium faecale</name>
    <dbReference type="NCBI Taxonomy" id="2839743"/>
    <lineage>
        <taxon>Bacteria</taxon>
        <taxon>Bacillati</taxon>
        <taxon>Bacillota</taxon>
        <taxon>Clostridia</taxon>
        <taxon>Peptostreptococcales</taxon>
        <taxon>Anaerovoracaceae</taxon>
        <taxon>Hominibacterium</taxon>
    </lineage>
</organism>
<evidence type="ECO:0000259" key="1">
    <source>
        <dbReference type="Pfam" id="PF04865"/>
    </source>
</evidence>
<reference evidence="3" key="1">
    <citation type="submission" date="2022-09" db="EMBL/GenBank/DDBJ databases">
        <title>Culturomic study of gut microbiota in children with autism spectrum disorder.</title>
        <authorList>
            <person name="Efimov B.A."/>
            <person name="Chaplin A.V."/>
            <person name="Sokolova S.R."/>
            <person name="Pikina A.P."/>
            <person name="Korzhanova M."/>
            <person name="Belova V."/>
            <person name="Korostin D."/>
        </authorList>
    </citation>
    <scope>NUCLEOTIDE SEQUENCE</scope>
    <source>
        <strain evidence="3">ASD5510</strain>
    </source>
</reference>
<dbReference type="InterPro" id="IPR052726">
    <property type="entry name" value="Phage_Baseplate_Hub"/>
</dbReference>
<dbReference type="PANTHER" id="PTHR35862:SF1">
    <property type="entry name" value="FELS-2 PROPHAGE PROTEIN"/>
    <property type="match status" value="1"/>
</dbReference>
<dbReference type="InterPro" id="IPR058531">
    <property type="entry name" value="Baseplate_J_M"/>
</dbReference>
<feature type="domain" description="Baseplate J-like central" evidence="2">
    <location>
        <begin position="199"/>
        <end position="269"/>
    </location>
</feature>
<dbReference type="AlphaFoldDB" id="A0A9J6QQG7"/>
<dbReference type="InterPro" id="IPR014507">
    <property type="entry name" value="Baseplate_assembly_J_pred"/>
</dbReference>
<evidence type="ECO:0000259" key="2">
    <source>
        <dbReference type="Pfam" id="PF26078"/>
    </source>
</evidence>
<dbReference type="Pfam" id="PF26078">
    <property type="entry name" value="Baseplate_J_M"/>
    <property type="match status" value="1"/>
</dbReference>
<protein>
    <submittedName>
        <fullName evidence="3">Baseplate J/gp47 family protein</fullName>
    </submittedName>
</protein>
<gene>
    <name evidence="3" type="ORF">OBO34_07090</name>
</gene>
<dbReference type="Pfam" id="PF04865">
    <property type="entry name" value="Baseplate_J"/>
    <property type="match status" value="1"/>
</dbReference>
<dbReference type="PANTHER" id="PTHR35862">
    <property type="entry name" value="FELS-2 PROPHAGE PROTEIN"/>
    <property type="match status" value="1"/>
</dbReference>
<dbReference type="PIRSF" id="PIRSF020481">
    <property type="entry name" value="BAP"/>
    <property type="match status" value="1"/>
</dbReference>
<dbReference type="RefSeq" id="WP_269478430.1">
    <property type="nucleotide sequence ID" value="NZ_JAOSHN010000002.1"/>
</dbReference>
<accession>A0A9J6QQG7</accession>
<dbReference type="Proteomes" id="UP001065549">
    <property type="component" value="Unassembled WGS sequence"/>
</dbReference>
<evidence type="ECO:0000313" key="3">
    <source>
        <dbReference type="EMBL" id="MCU7378117.1"/>
    </source>
</evidence>
<keyword evidence="4" id="KW-1185">Reference proteome</keyword>
<evidence type="ECO:0000313" key="4">
    <source>
        <dbReference type="Proteomes" id="UP001065549"/>
    </source>
</evidence>